<evidence type="ECO:0000313" key="1">
    <source>
        <dbReference type="EMBL" id="PYI13127.1"/>
    </source>
</evidence>
<name>A0A2V5HMF3_ASPV1</name>
<proteinExistence type="predicted"/>
<accession>A0A2V5HMF3</accession>
<sequence>MDRLPLEVKHMLTQELCQVSPNTLRALWQVNRHWNQIVAPGLYKDLIIRLRANKPPQRVFQLLNADLILPHVRRLTLVARHPRLGRMGTDRKLVEYLAGTPADEFNLPPLGFYQGDWTPIIQLVQQLDCLQQCNLMFHADDLSGLLDALAAKHPLCRVSVTPLCNYAPPTGLARGKWIHSPMLDTVRVLTHENHNAGPYIEHPDRVLRDLLRQATHIRRLALQIIATSNSESWGWYQRWLHSQPSEGDEAIDGSGRRAQLQSLSLPLTSKLTTEQFRAWSRVTDLNHLTAWTAGGIEDVSLLASIAEEKPFQRLQRLTLSLRPPESNTASWSSGAVRAMFDTLPPLAYLCLLGTYDPGWVPSAVLDRHGPTLAELQLHLRPPPYQQYELFRLTRNKGGQIAPVFSAEVIAQMATLCPVLRTLRICVQRHRGHPRETAAYEALGRFPALETMYLHLNCLPIMVPGHGTPFPPRELSAYEREPLRTASPWNDDDVPKWTVRDAVINSAFDEALATAIFRRIRGDGSRGPLRLLRLLPVAGWFEQYQRPTGITARALLGGGKYHVEMGGAWLVKCDEARDIQAKNLKKTSRRGKQSKREMRAADVGIFESIWPSQEEEDPSQPRFWPLKWQSWPLQ</sequence>
<dbReference type="EMBL" id="KZ825261">
    <property type="protein sequence ID" value="PYI13127.1"/>
    <property type="molecule type" value="Genomic_DNA"/>
</dbReference>
<dbReference type="Proteomes" id="UP000249829">
    <property type="component" value="Unassembled WGS sequence"/>
</dbReference>
<gene>
    <name evidence="1" type="ORF">BO99DRAFT_453767</name>
</gene>
<organism evidence="1 2">
    <name type="scientific">Aspergillus violaceofuscus (strain CBS 115571)</name>
    <dbReference type="NCBI Taxonomy" id="1450538"/>
    <lineage>
        <taxon>Eukaryota</taxon>
        <taxon>Fungi</taxon>
        <taxon>Dikarya</taxon>
        <taxon>Ascomycota</taxon>
        <taxon>Pezizomycotina</taxon>
        <taxon>Eurotiomycetes</taxon>
        <taxon>Eurotiomycetidae</taxon>
        <taxon>Eurotiales</taxon>
        <taxon>Aspergillaceae</taxon>
        <taxon>Aspergillus</taxon>
    </lineage>
</organism>
<reference evidence="1 2" key="1">
    <citation type="submission" date="2018-02" db="EMBL/GenBank/DDBJ databases">
        <title>The genomes of Aspergillus section Nigri reveals drivers in fungal speciation.</title>
        <authorList>
            <consortium name="DOE Joint Genome Institute"/>
            <person name="Vesth T.C."/>
            <person name="Nybo J."/>
            <person name="Theobald S."/>
            <person name="Brandl J."/>
            <person name="Frisvad J.C."/>
            <person name="Nielsen K.F."/>
            <person name="Lyhne E.K."/>
            <person name="Kogle M.E."/>
            <person name="Kuo A."/>
            <person name="Riley R."/>
            <person name="Clum A."/>
            <person name="Nolan M."/>
            <person name="Lipzen A."/>
            <person name="Salamov A."/>
            <person name="Henrissat B."/>
            <person name="Wiebenga A."/>
            <person name="De vries R.P."/>
            <person name="Grigoriev I.V."/>
            <person name="Mortensen U.H."/>
            <person name="Andersen M.R."/>
            <person name="Baker S.E."/>
        </authorList>
    </citation>
    <scope>NUCLEOTIDE SEQUENCE [LARGE SCALE GENOMIC DNA]</scope>
    <source>
        <strain evidence="1 2">CBS 115571</strain>
    </source>
</reference>
<dbReference type="OMA" id="THENHNA"/>
<dbReference type="STRING" id="1450538.A0A2V5HMF3"/>
<evidence type="ECO:0000313" key="2">
    <source>
        <dbReference type="Proteomes" id="UP000249829"/>
    </source>
</evidence>
<evidence type="ECO:0008006" key="3">
    <source>
        <dbReference type="Google" id="ProtNLM"/>
    </source>
</evidence>
<dbReference type="AlphaFoldDB" id="A0A2V5HMF3"/>
<keyword evidence="2" id="KW-1185">Reference proteome</keyword>
<protein>
    <recommendedName>
        <fullName evidence="3">F-box domain-containing protein</fullName>
    </recommendedName>
</protein>